<comment type="catalytic activity">
    <reaction evidence="5">
        <text>L-aspartate + NAD(+) + H2O = oxaloacetate + NH4(+) + NADH + H(+)</text>
        <dbReference type="Rhea" id="RHEA:11788"/>
        <dbReference type="ChEBI" id="CHEBI:15377"/>
        <dbReference type="ChEBI" id="CHEBI:15378"/>
        <dbReference type="ChEBI" id="CHEBI:16452"/>
        <dbReference type="ChEBI" id="CHEBI:28938"/>
        <dbReference type="ChEBI" id="CHEBI:29991"/>
        <dbReference type="ChEBI" id="CHEBI:57540"/>
        <dbReference type="ChEBI" id="CHEBI:57945"/>
        <dbReference type="EC" id="1.4.1.21"/>
    </reaction>
</comment>
<feature type="domain" description="Aspartate/homoserine dehydrogenase NAD-binding" evidence="7">
    <location>
        <begin position="13"/>
        <end position="126"/>
    </location>
</feature>
<evidence type="ECO:0000256" key="1">
    <source>
        <dbReference type="ARBA" id="ARBA00022642"/>
    </source>
</evidence>
<comment type="caution">
    <text evidence="5">Lacks conserved residue(s) required for the propagation of feature annotation.</text>
</comment>
<evidence type="ECO:0000256" key="3">
    <source>
        <dbReference type="ARBA" id="ARBA00023002"/>
    </source>
</evidence>
<dbReference type="InterPro" id="IPR005106">
    <property type="entry name" value="Asp/hSer_DH_NAD-bd"/>
</dbReference>
<evidence type="ECO:0000259" key="6">
    <source>
        <dbReference type="Pfam" id="PF01958"/>
    </source>
</evidence>
<dbReference type="PANTHER" id="PTHR31873">
    <property type="entry name" value="L-ASPARTATE DEHYDROGENASE-RELATED"/>
    <property type="match status" value="1"/>
</dbReference>
<accession>A0ABS6IND9</accession>
<feature type="domain" description="Aspartate dehydrogenase" evidence="6">
    <location>
        <begin position="172"/>
        <end position="260"/>
    </location>
</feature>
<evidence type="ECO:0000313" key="9">
    <source>
        <dbReference type="Proteomes" id="UP000727907"/>
    </source>
</evidence>
<evidence type="ECO:0000256" key="2">
    <source>
        <dbReference type="ARBA" id="ARBA00022857"/>
    </source>
</evidence>
<feature type="binding site" evidence="5">
    <location>
        <position position="195"/>
    </location>
    <ligand>
        <name>NAD(+)</name>
        <dbReference type="ChEBI" id="CHEBI:57540"/>
    </ligand>
</feature>
<name>A0ABS6IND9_9HYPH</name>
<feature type="binding site" evidence="5">
    <location>
        <position position="129"/>
    </location>
    <ligand>
        <name>NAD(+)</name>
        <dbReference type="ChEBI" id="CHEBI:57540"/>
    </ligand>
</feature>
<dbReference type="InterPro" id="IPR011182">
    <property type="entry name" value="L-Asp_DH"/>
</dbReference>
<sequence>MAKQKRLKIALIGYGAISQMLFDVFREKKPPIDIVGVLVRKGRVADTQKKVGKKVAVVDTLKALLKLNPDVVVEAASQQAVREWGETILKKGFDFMVIATGAYGDPVLWKKHLKAAEKGGSRLRLPSGAIAGLDGLLAMRLGKLEKVKYISIKPPHAWTGTPAETEFDLPSIKEPTVIFRGKPADAGRLYPKNANLAVTVALCGAGLDNTEIELVADPTLPPGTNASKLEVVADSGELKLERLGRAMPDNPKTGVLTALTMADDLLKIVRHSDW</sequence>
<comment type="catalytic activity">
    <reaction evidence="5">
        <text>L-aspartate + NADP(+) + H2O = oxaloacetate + NH4(+) + NADPH + H(+)</text>
        <dbReference type="Rhea" id="RHEA:11784"/>
        <dbReference type="ChEBI" id="CHEBI:15377"/>
        <dbReference type="ChEBI" id="CHEBI:15378"/>
        <dbReference type="ChEBI" id="CHEBI:16452"/>
        <dbReference type="ChEBI" id="CHEBI:28938"/>
        <dbReference type="ChEBI" id="CHEBI:29991"/>
        <dbReference type="ChEBI" id="CHEBI:57783"/>
        <dbReference type="ChEBI" id="CHEBI:58349"/>
        <dbReference type="EC" id="1.4.1.21"/>
    </reaction>
</comment>
<dbReference type="PANTHER" id="PTHR31873:SF6">
    <property type="entry name" value="ASPARTATE DEHYDROGENASE DOMAIN-CONTAINING PROTEIN"/>
    <property type="match status" value="1"/>
</dbReference>
<comment type="function">
    <text evidence="5">Specifically catalyzes the NAD or NADP-dependent dehydrogenation of L-aspartate to iminoaspartate.</text>
</comment>
<evidence type="ECO:0000256" key="5">
    <source>
        <dbReference type="HAMAP-Rule" id="MF_01265"/>
    </source>
</evidence>
<dbReference type="EC" id="1.4.1.21" evidence="5"/>
<dbReference type="GO" id="GO:0033735">
    <property type="term" value="F:aspartate dehydrogenase [NAD(P)+] activity"/>
    <property type="evidence" value="ECO:0007669"/>
    <property type="project" value="UniProtKB-EC"/>
</dbReference>
<dbReference type="NCBIfam" id="NF009828">
    <property type="entry name" value="PRK13303.1-3"/>
    <property type="match status" value="1"/>
</dbReference>
<organism evidence="8 9">
    <name type="scientific">Reyranella humidisoli</name>
    <dbReference type="NCBI Taxonomy" id="2849149"/>
    <lineage>
        <taxon>Bacteria</taxon>
        <taxon>Pseudomonadati</taxon>
        <taxon>Pseudomonadota</taxon>
        <taxon>Alphaproteobacteria</taxon>
        <taxon>Hyphomicrobiales</taxon>
        <taxon>Reyranellaceae</taxon>
        <taxon>Reyranella</taxon>
    </lineage>
</organism>
<keyword evidence="4 5" id="KW-0520">NAD</keyword>
<evidence type="ECO:0000313" key="8">
    <source>
        <dbReference type="EMBL" id="MBU8875818.1"/>
    </source>
</evidence>
<dbReference type="HAMAP" id="MF_01265">
    <property type="entry name" value="NadX"/>
    <property type="match status" value="1"/>
</dbReference>
<comment type="caution">
    <text evidence="8">The sequence shown here is derived from an EMBL/GenBank/DDBJ whole genome shotgun (WGS) entry which is preliminary data.</text>
</comment>
<comment type="pathway">
    <text evidence="5">Cofactor biosynthesis; NAD(+) biosynthesis; iminoaspartate from L-aspartate (dehydrogenase route): step 1/1.</text>
</comment>
<dbReference type="InterPro" id="IPR020626">
    <property type="entry name" value="Asp_DH_prok"/>
</dbReference>
<evidence type="ECO:0000256" key="4">
    <source>
        <dbReference type="ARBA" id="ARBA00023027"/>
    </source>
</evidence>
<dbReference type="PIRSF" id="PIRSF005227">
    <property type="entry name" value="Asp_dh_NAD_syn"/>
    <property type="match status" value="1"/>
</dbReference>
<keyword evidence="1 5" id="KW-0662">Pyridine nucleotide biosynthesis</keyword>
<comment type="similarity">
    <text evidence="5">Belongs to the L-aspartate dehydrogenase family.</text>
</comment>
<evidence type="ECO:0000259" key="7">
    <source>
        <dbReference type="Pfam" id="PF03447"/>
    </source>
</evidence>
<comment type="miscellaneous">
    <text evidence="5">The iminoaspartate product is unstable in aqueous solution and can decompose to oxaloacetate and ammonia.</text>
</comment>
<dbReference type="EMBL" id="JAHOPB010000002">
    <property type="protein sequence ID" value="MBU8875818.1"/>
    <property type="molecule type" value="Genomic_DNA"/>
</dbReference>
<dbReference type="Proteomes" id="UP000727907">
    <property type="component" value="Unassembled WGS sequence"/>
</dbReference>
<dbReference type="RefSeq" id="WP_216964161.1">
    <property type="nucleotide sequence ID" value="NZ_JAHOPB010000002.1"/>
</dbReference>
<dbReference type="InterPro" id="IPR002811">
    <property type="entry name" value="Asp_DH"/>
</dbReference>
<reference evidence="8 9" key="1">
    <citation type="submission" date="2021-06" db="EMBL/GenBank/DDBJ databases">
        <authorList>
            <person name="Lee D.H."/>
        </authorList>
    </citation>
    <scope>NUCLEOTIDE SEQUENCE [LARGE SCALE GENOMIC DNA]</scope>
    <source>
        <strain evidence="8 9">MMS21-HV4-11</strain>
    </source>
</reference>
<keyword evidence="3 5" id="KW-0560">Oxidoreductase</keyword>
<keyword evidence="9" id="KW-1185">Reference proteome</keyword>
<gene>
    <name evidence="5" type="primary">nadX</name>
    <name evidence="8" type="ORF">KQ910_18745</name>
</gene>
<dbReference type="Pfam" id="PF03447">
    <property type="entry name" value="NAD_binding_3"/>
    <property type="match status" value="1"/>
</dbReference>
<dbReference type="Pfam" id="PF01958">
    <property type="entry name" value="Asp_DH_C"/>
    <property type="match status" value="1"/>
</dbReference>
<keyword evidence="2 5" id="KW-0521">NADP</keyword>
<proteinExistence type="inferred from homology"/>
<protein>
    <recommendedName>
        <fullName evidence="5">L-aspartate dehydrogenase</fullName>
        <ecNumber evidence="5">1.4.1.21</ecNumber>
    </recommendedName>
</protein>